<evidence type="ECO:0000256" key="1">
    <source>
        <dbReference type="SAM" id="MobiDB-lite"/>
    </source>
</evidence>
<dbReference type="RefSeq" id="WP_173780508.1">
    <property type="nucleotide sequence ID" value="NZ_JABSNO010000035.1"/>
</dbReference>
<protein>
    <submittedName>
        <fullName evidence="2">Uncharacterized protein</fullName>
    </submittedName>
</protein>
<dbReference type="Proteomes" id="UP000610746">
    <property type="component" value="Unassembled WGS sequence"/>
</dbReference>
<dbReference type="AlphaFoldDB" id="A0A8J8GCG1"/>
<organism evidence="2 3">
    <name type="scientific">Frigoriflavimonas asaccharolytica</name>
    <dbReference type="NCBI Taxonomy" id="2735899"/>
    <lineage>
        <taxon>Bacteria</taxon>
        <taxon>Pseudomonadati</taxon>
        <taxon>Bacteroidota</taxon>
        <taxon>Flavobacteriia</taxon>
        <taxon>Flavobacteriales</taxon>
        <taxon>Weeksellaceae</taxon>
        <taxon>Frigoriflavimonas</taxon>
    </lineage>
</organism>
<gene>
    <name evidence="2" type="ORF">HNQ03_003064</name>
</gene>
<proteinExistence type="predicted"/>
<name>A0A8J8GCG1_9FLAO</name>
<sequence>MTITINPKDEQESEKVKAYLVTNEVEFVENEFENDWWDEIADAEKLSIERGLEDSREGKTKPHSEARKVYGKYL</sequence>
<evidence type="ECO:0000313" key="3">
    <source>
        <dbReference type="Proteomes" id="UP000610746"/>
    </source>
</evidence>
<reference evidence="2" key="1">
    <citation type="submission" date="2020-05" db="EMBL/GenBank/DDBJ databases">
        <title>Genomic Encyclopedia of Type Strains, Phase IV (KMG-V): Genome sequencing to study the core and pangenomes of soil and plant-associated prokaryotes.</title>
        <authorList>
            <person name="Whitman W."/>
        </authorList>
    </citation>
    <scope>NUCLEOTIDE SEQUENCE</scope>
    <source>
        <strain evidence="2">16F</strain>
    </source>
</reference>
<keyword evidence="3" id="KW-1185">Reference proteome</keyword>
<accession>A0A8J8GCG1</accession>
<evidence type="ECO:0000313" key="2">
    <source>
        <dbReference type="EMBL" id="NRS93972.1"/>
    </source>
</evidence>
<comment type="caution">
    <text evidence="2">The sequence shown here is derived from an EMBL/GenBank/DDBJ whole genome shotgun (WGS) entry which is preliminary data.</text>
</comment>
<feature type="compositionally biased region" description="Basic and acidic residues" evidence="1">
    <location>
        <begin position="50"/>
        <end position="68"/>
    </location>
</feature>
<dbReference type="EMBL" id="JABSNO010000035">
    <property type="protein sequence ID" value="NRS93972.1"/>
    <property type="molecule type" value="Genomic_DNA"/>
</dbReference>
<feature type="region of interest" description="Disordered" evidence="1">
    <location>
        <begin position="50"/>
        <end position="74"/>
    </location>
</feature>